<organism evidence="3 4">
    <name type="scientific">Gulo gulo</name>
    <name type="common">Wolverine</name>
    <name type="synonym">Gluton</name>
    <dbReference type="NCBI Taxonomy" id="48420"/>
    <lineage>
        <taxon>Eukaryota</taxon>
        <taxon>Metazoa</taxon>
        <taxon>Chordata</taxon>
        <taxon>Craniata</taxon>
        <taxon>Vertebrata</taxon>
        <taxon>Euteleostomi</taxon>
        <taxon>Mammalia</taxon>
        <taxon>Eutheria</taxon>
        <taxon>Laurasiatheria</taxon>
        <taxon>Carnivora</taxon>
        <taxon>Caniformia</taxon>
        <taxon>Musteloidea</taxon>
        <taxon>Mustelidae</taxon>
        <taxon>Guloninae</taxon>
        <taxon>Gulo</taxon>
    </lineage>
</organism>
<dbReference type="PANTHER" id="PTHR21184">
    <property type="entry name" value="MENORIN (DENDRITIC BRANCHING PROTEIN)"/>
    <property type="match status" value="1"/>
</dbReference>
<comment type="similarity">
    <text evidence="1">Belongs to the menorin family.</text>
</comment>
<evidence type="ECO:0000313" key="3">
    <source>
        <dbReference type="EMBL" id="VCW69893.1"/>
    </source>
</evidence>
<keyword evidence="4" id="KW-1185">Reference proteome</keyword>
<dbReference type="PANTHER" id="PTHR21184:SF3">
    <property type="entry name" value="PROTEIN FAM151B"/>
    <property type="match status" value="1"/>
</dbReference>
<comment type="caution">
    <text evidence="3">The sequence shown here is derived from an EMBL/GenBank/DDBJ whole genome shotgun (WGS) entry which is preliminary data.</text>
</comment>
<protein>
    <recommendedName>
        <fullName evidence="2">Menorin-like domain-containing protein</fullName>
    </recommendedName>
</protein>
<dbReference type="GO" id="GO:0005615">
    <property type="term" value="C:extracellular space"/>
    <property type="evidence" value="ECO:0007669"/>
    <property type="project" value="TreeGrafter"/>
</dbReference>
<dbReference type="Pfam" id="PF10223">
    <property type="entry name" value="Menorin_N"/>
    <property type="match status" value="1"/>
</dbReference>
<dbReference type="EMBL" id="CYRY02005463">
    <property type="protein sequence ID" value="VCW69893.1"/>
    <property type="molecule type" value="Genomic_DNA"/>
</dbReference>
<dbReference type="InterPro" id="IPR019356">
    <property type="entry name" value="Menorin_dom"/>
</dbReference>
<dbReference type="Proteomes" id="UP000269945">
    <property type="component" value="Unassembled WGS sequence"/>
</dbReference>
<sequence length="166" mass="18937">VCSQFLKSCIISSLITFYSPPKYALPNIIKKCLPHEKQSIHFDLNVVLGSWSENVLEYFLRNNLITTEDGAEIVWYHAANHKAQLNEALKSTAHMIEADVLLPSDGSEYSQPIMAHPPETNSDNTLQEWLTAVIKSNKGIKLDFKRYLYKHFQSFSCCRVTMEIKG</sequence>
<dbReference type="AlphaFoldDB" id="A0A9X9LJW5"/>
<gene>
    <name evidence="3" type="ORF">BN2614_LOCUS1</name>
</gene>
<evidence type="ECO:0000259" key="2">
    <source>
        <dbReference type="Pfam" id="PF10223"/>
    </source>
</evidence>
<feature type="domain" description="Menorin-like" evidence="2">
    <location>
        <begin position="69"/>
        <end position="146"/>
    </location>
</feature>
<accession>A0A9X9LJW5</accession>
<evidence type="ECO:0000256" key="1">
    <source>
        <dbReference type="ARBA" id="ARBA00044953"/>
    </source>
</evidence>
<feature type="non-terminal residue" evidence="3">
    <location>
        <position position="1"/>
    </location>
</feature>
<proteinExistence type="inferred from homology"/>
<evidence type="ECO:0000313" key="4">
    <source>
        <dbReference type="Proteomes" id="UP000269945"/>
    </source>
</evidence>
<reference evidence="3 4" key="1">
    <citation type="submission" date="2018-10" db="EMBL/GenBank/DDBJ databases">
        <authorList>
            <person name="Ekblom R."/>
            <person name="Jareborg N."/>
        </authorList>
    </citation>
    <scope>NUCLEOTIDE SEQUENCE [LARGE SCALE GENOMIC DNA]</scope>
    <source>
        <tissue evidence="3">Muscle</tissue>
    </source>
</reference>
<name>A0A9X9LJW5_GULGU</name>